<evidence type="ECO:0000256" key="3">
    <source>
        <dbReference type="ARBA" id="ARBA00023002"/>
    </source>
</evidence>
<evidence type="ECO:0000256" key="1">
    <source>
        <dbReference type="ARBA" id="ARBA00007825"/>
    </source>
</evidence>
<dbReference type="SUPFAM" id="SSF49482">
    <property type="entry name" value="Aromatic compound dioxygenase"/>
    <property type="match status" value="1"/>
</dbReference>
<sequence>MKSDNFIQSRRKFLKNFSYGTIAFTTAGTLAVNLICTTAEALAEDLTLTPRQTEGPFYPDRLPLDTDNDLLILSDSITPAAGEVTHLTGRVLSSAGESIPNAVVEIWHVDNNGIYLHTRCPNREKRDRNFQGFGRSITSSSGEYYFRTIKPVPYDLGVTRTPHIHFIVRKGDKRLLTTQMYIKGHPWNKQDFIFQSIRGNEAREAVLVDFMPVKGSSVGELKAHFDIVIGSTPEDPLKDIFRNRDGLPIAMG</sequence>
<dbReference type="GO" id="GO:0018578">
    <property type="term" value="F:protocatechuate 3,4-dioxygenase activity"/>
    <property type="evidence" value="ECO:0007669"/>
    <property type="project" value="UniProtKB-EC"/>
</dbReference>
<reference evidence="5 6" key="1">
    <citation type="submission" date="2016-07" db="EMBL/GenBank/DDBJ databases">
        <title>Draft genome of Scalindua rubra, obtained from a brine-seawater interface in the Red Sea, sheds light on salt adaptation in anammox bacteria.</title>
        <authorList>
            <person name="Speth D.R."/>
            <person name="Lagkouvardos I."/>
            <person name="Wang Y."/>
            <person name="Qian P.-Y."/>
            <person name="Dutilh B.E."/>
            <person name="Jetten M.S."/>
        </authorList>
    </citation>
    <scope>NUCLEOTIDE SEQUENCE [LARGE SCALE GENOMIC DNA]</scope>
    <source>
        <strain evidence="5">BSI-1</strain>
    </source>
</reference>
<comment type="similarity">
    <text evidence="1">Belongs to the intradiol ring-cleavage dioxygenase family.</text>
</comment>
<dbReference type="PROSITE" id="PS51318">
    <property type="entry name" value="TAT"/>
    <property type="match status" value="1"/>
</dbReference>
<dbReference type="InterPro" id="IPR015889">
    <property type="entry name" value="Intradiol_dOase_core"/>
</dbReference>
<dbReference type="Proteomes" id="UP000094056">
    <property type="component" value="Unassembled WGS sequence"/>
</dbReference>
<keyword evidence="3 5" id="KW-0560">Oxidoreductase</keyword>
<dbReference type="InterPro" id="IPR006311">
    <property type="entry name" value="TAT_signal"/>
</dbReference>
<keyword evidence="2 5" id="KW-0223">Dioxygenase</keyword>
<dbReference type="EMBL" id="MAYW01000085">
    <property type="protein sequence ID" value="ODS31961.1"/>
    <property type="molecule type" value="Genomic_DNA"/>
</dbReference>
<comment type="caution">
    <text evidence="5">The sequence shown here is derived from an EMBL/GenBank/DDBJ whole genome shotgun (WGS) entry which is preliminary data.</text>
</comment>
<proteinExistence type="inferred from homology"/>
<dbReference type="AlphaFoldDB" id="A0A1E3X8K2"/>
<dbReference type="PANTHER" id="PTHR33711:SF9">
    <property type="entry name" value="PROTOCATECHUATE 3,4-DIOXYGENASE ALPHA CHAIN"/>
    <property type="match status" value="1"/>
</dbReference>
<name>A0A1E3X8K2_9BACT</name>
<dbReference type="Gene3D" id="2.60.130.10">
    <property type="entry name" value="Aromatic compound dioxygenase"/>
    <property type="match status" value="1"/>
</dbReference>
<dbReference type="PROSITE" id="PS00083">
    <property type="entry name" value="INTRADIOL_DIOXYGENAS"/>
    <property type="match status" value="1"/>
</dbReference>
<evidence type="ECO:0000259" key="4">
    <source>
        <dbReference type="PROSITE" id="PS00083"/>
    </source>
</evidence>
<dbReference type="PANTHER" id="PTHR33711">
    <property type="entry name" value="DIOXYGENASE, PUTATIVE (AFU_ORTHOLOGUE AFUA_2G02910)-RELATED"/>
    <property type="match status" value="1"/>
</dbReference>
<dbReference type="PATRIC" id="fig|1872076.5.peg.3476"/>
<evidence type="ECO:0000313" key="6">
    <source>
        <dbReference type="Proteomes" id="UP000094056"/>
    </source>
</evidence>
<dbReference type="CDD" id="cd03459">
    <property type="entry name" value="3_4-PCD"/>
    <property type="match status" value="1"/>
</dbReference>
<evidence type="ECO:0000256" key="2">
    <source>
        <dbReference type="ARBA" id="ARBA00022964"/>
    </source>
</evidence>
<evidence type="ECO:0000313" key="5">
    <source>
        <dbReference type="EMBL" id="ODS31961.1"/>
    </source>
</evidence>
<organism evidence="5 6">
    <name type="scientific">Candidatus Scalindua rubra</name>
    <dbReference type="NCBI Taxonomy" id="1872076"/>
    <lineage>
        <taxon>Bacteria</taxon>
        <taxon>Pseudomonadati</taxon>
        <taxon>Planctomycetota</taxon>
        <taxon>Candidatus Brocadiia</taxon>
        <taxon>Candidatus Brocadiales</taxon>
        <taxon>Candidatus Scalinduaceae</taxon>
        <taxon>Candidatus Scalindua</taxon>
    </lineage>
</organism>
<dbReference type="EC" id="1.13.11.3" evidence="5"/>
<accession>A0A1E3X8K2</accession>
<dbReference type="Pfam" id="PF00775">
    <property type="entry name" value="Dioxygenase_C"/>
    <property type="match status" value="1"/>
</dbReference>
<dbReference type="InterPro" id="IPR050770">
    <property type="entry name" value="Intradiol_RC_Dioxygenase"/>
</dbReference>
<dbReference type="InterPro" id="IPR000627">
    <property type="entry name" value="Intradiol_dOase_C"/>
</dbReference>
<gene>
    <name evidence="5" type="primary">pcaH</name>
    <name evidence="5" type="ORF">SCARUB_02934</name>
</gene>
<dbReference type="GO" id="GO:0008199">
    <property type="term" value="F:ferric iron binding"/>
    <property type="evidence" value="ECO:0007669"/>
    <property type="project" value="InterPro"/>
</dbReference>
<dbReference type="InterPro" id="IPR039387">
    <property type="entry name" value="3_4-PCD"/>
</dbReference>
<feature type="domain" description="Intradiol ring-cleavage dioxygenases" evidence="4">
    <location>
        <begin position="87"/>
        <end position="115"/>
    </location>
</feature>
<protein>
    <submittedName>
        <fullName evidence="5">Protocatechuate 3,4-dioxygenase beta chain</fullName>
        <ecNumber evidence="5">1.13.11.3</ecNumber>
    </submittedName>
</protein>